<name>A0A2K8L3P6_9PROT</name>
<dbReference type="RefSeq" id="WP_100265357.1">
    <property type="nucleotide sequence ID" value="NZ_CP018800.1"/>
</dbReference>
<keyword evidence="3" id="KW-1185">Reference proteome</keyword>
<accession>A0A2K8L3P6</accession>
<proteinExistence type="predicted"/>
<dbReference type="Proteomes" id="UP000231637">
    <property type="component" value="Chromosome"/>
</dbReference>
<reference evidence="2 3" key="1">
    <citation type="submission" date="2016-12" db="EMBL/GenBank/DDBJ databases">
        <title>Isolation and genomic insights into novel planktonic Zetaproteobacteria from stratified waters of the Chesapeake Bay.</title>
        <authorList>
            <person name="McAllister S.M."/>
            <person name="Kato S."/>
            <person name="Chan C.S."/>
            <person name="Chiu B.K."/>
            <person name="Field E.K."/>
        </authorList>
    </citation>
    <scope>NUCLEOTIDE SEQUENCE [LARGE SCALE GENOMIC DNA]</scope>
    <source>
        <strain evidence="2 3">CP-8</strain>
    </source>
</reference>
<dbReference type="KEGG" id="mfn:Ga0123462_1089"/>
<dbReference type="Pfam" id="PF03923">
    <property type="entry name" value="Lipoprotein_16"/>
    <property type="match status" value="1"/>
</dbReference>
<feature type="signal peptide" evidence="1">
    <location>
        <begin position="1"/>
        <end position="20"/>
    </location>
</feature>
<evidence type="ECO:0000256" key="1">
    <source>
        <dbReference type="SAM" id="SignalP"/>
    </source>
</evidence>
<protein>
    <submittedName>
        <fullName evidence="2">Putative lipoprotein</fullName>
    </submittedName>
</protein>
<keyword evidence="1" id="KW-0732">Signal</keyword>
<feature type="chain" id="PRO_5014739352" evidence="1">
    <location>
        <begin position="21"/>
        <end position="178"/>
    </location>
</feature>
<dbReference type="AlphaFoldDB" id="A0A2K8L3P6"/>
<keyword evidence="2" id="KW-0449">Lipoprotein</keyword>
<evidence type="ECO:0000313" key="3">
    <source>
        <dbReference type="Proteomes" id="UP000231637"/>
    </source>
</evidence>
<evidence type="ECO:0000313" key="2">
    <source>
        <dbReference type="EMBL" id="ATX81955.1"/>
    </source>
</evidence>
<dbReference type="InterPro" id="IPR005619">
    <property type="entry name" value="Uncharacterised_YajG"/>
</dbReference>
<dbReference type="EMBL" id="CP018800">
    <property type="protein sequence ID" value="ATX81955.1"/>
    <property type="molecule type" value="Genomic_DNA"/>
</dbReference>
<dbReference type="OrthoDB" id="5296035at2"/>
<gene>
    <name evidence="2" type="ORF">Ga0123462_1089</name>
</gene>
<sequence length="178" mass="19107">MKKQIMLMLVMLVVPCFAHADEISLDITYPKSGSMIEHGSGEVAIWVEDAREGKVFGKSVDGVALVASSDVASSLYAYMVSSLKQAGYTVVPYSAELVGGLLIQIRTVRYHSVKEMVKSNVKVGVALEAKANNSNATRTYKAAVEDEFAWKPSDEKSGEMIGRALATAADAALSDLNK</sequence>
<organism evidence="2 3">
    <name type="scientific">Mariprofundus ferrinatatus</name>
    <dbReference type="NCBI Taxonomy" id="1921087"/>
    <lineage>
        <taxon>Bacteria</taxon>
        <taxon>Pseudomonadati</taxon>
        <taxon>Pseudomonadota</taxon>
        <taxon>Candidatius Mariprofundia</taxon>
        <taxon>Mariprofundales</taxon>
        <taxon>Mariprofundaceae</taxon>
        <taxon>Mariprofundus</taxon>
    </lineage>
</organism>